<protein>
    <recommendedName>
        <fullName evidence="2 8">Carbonic anhydrase</fullName>
        <ecNumber evidence="2 8">4.2.1.1</ecNumber>
    </recommendedName>
    <alternativeName>
        <fullName evidence="8">Carbonate dehydratase</fullName>
    </alternativeName>
</protein>
<feature type="binding site" evidence="7">
    <location>
        <position position="52"/>
    </location>
    <ligand>
        <name>Zn(2+)</name>
        <dbReference type="ChEBI" id="CHEBI:29105"/>
    </ligand>
</feature>
<dbReference type="GO" id="GO:0071244">
    <property type="term" value="P:cellular response to carbon dioxide"/>
    <property type="evidence" value="ECO:0007669"/>
    <property type="project" value="TreeGrafter"/>
</dbReference>
<feature type="binding site" evidence="7">
    <location>
        <position position="50"/>
    </location>
    <ligand>
        <name>Zn(2+)</name>
        <dbReference type="ChEBI" id="CHEBI:29105"/>
    </ligand>
</feature>
<dbReference type="GO" id="GO:0008270">
    <property type="term" value="F:zinc ion binding"/>
    <property type="evidence" value="ECO:0007669"/>
    <property type="project" value="UniProtKB-UniRule"/>
</dbReference>
<name>A0AA38PB11_9AGAR</name>
<dbReference type="PANTHER" id="PTHR11002:SF76">
    <property type="entry name" value="CARBONIC ANHYDRASE"/>
    <property type="match status" value="1"/>
</dbReference>
<feature type="binding site" evidence="7">
    <location>
        <position position="109"/>
    </location>
    <ligand>
        <name>Zn(2+)</name>
        <dbReference type="ChEBI" id="CHEBI:29105"/>
    </ligand>
</feature>
<comment type="function">
    <text evidence="8">Reversible hydration of carbon dioxide.</text>
</comment>
<comment type="caution">
    <text evidence="9">The sequence shown here is derived from an EMBL/GenBank/DDBJ whole genome shotgun (WGS) entry which is preliminary data.</text>
</comment>
<evidence type="ECO:0000256" key="5">
    <source>
        <dbReference type="ARBA" id="ARBA00023239"/>
    </source>
</evidence>
<dbReference type="AlphaFoldDB" id="A0AA38PB11"/>
<dbReference type="Pfam" id="PF00484">
    <property type="entry name" value="Pro_CA"/>
    <property type="match status" value="1"/>
</dbReference>
<evidence type="ECO:0000256" key="8">
    <source>
        <dbReference type="RuleBase" id="RU003956"/>
    </source>
</evidence>
<dbReference type="SUPFAM" id="SSF53056">
    <property type="entry name" value="beta-carbonic anhydrase, cab"/>
    <property type="match status" value="1"/>
</dbReference>
<dbReference type="SMART" id="SM00947">
    <property type="entry name" value="Pro_CA"/>
    <property type="match status" value="1"/>
</dbReference>
<gene>
    <name evidence="9" type="ORF">F5878DRAFT_535682</name>
</gene>
<dbReference type="Proteomes" id="UP001163846">
    <property type="component" value="Unassembled WGS sequence"/>
</dbReference>
<comment type="catalytic activity">
    <reaction evidence="6 8">
        <text>hydrogencarbonate + H(+) = CO2 + H2O</text>
        <dbReference type="Rhea" id="RHEA:10748"/>
        <dbReference type="ChEBI" id="CHEBI:15377"/>
        <dbReference type="ChEBI" id="CHEBI:15378"/>
        <dbReference type="ChEBI" id="CHEBI:16526"/>
        <dbReference type="ChEBI" id="CHEBI:17544"/>
        <dbReference type="EC" id="4.2.1.1"/>
    </reaction>
</comment>
<accession>A0AA38PB11</accession>
<evidence type="ECO:0000313" key="10">
    <source>
        <dbReference type="Proteomes" id="UP001163846"/>
    </source>
</evidence>
<dbReference type="InterPro" id="IPR036874">
    <property type="entry name" value="Carbonic_anhydrase_sf"/>
</dbReference>
<organism evidence="9 10">
    <name type="scientific">Lentinula raphanica</name>
    <dbReference type="NCBI Taxonomy" id="153919"/>
    <lineage>
        <taxon>Eukaryota</taxon>
        <taxon>Fungi</taxon>
        <taxon>Dikarya</taxon>
        <taxon>Basidiomycota</taxon>
        <taxon>Agaricomycotina</taxon>
        <taxon>Agaricomycetes</taxon>
        <taxon>Agaricomycetidae</taxon>
        <taxon>Agaricales</taxon>
        <taxon>Marasmiineae</taxon>
        <taxon>Omphalotaceae</taxon>
        <taxon>Lentinula</taxon>
    </lineage>
</organism>
<dbReference type="InterPro" id="IPR001765">
    <property type="entry name" value="Carbonic_anhydrase"/>
</dbReference>
<feature type="binding site" evidence="7">
    <location>
        <position position="112"/>
    </location>
    <ligand>
        <name>Zn(2+)</name>
        <dbReference type="ChEBI" id="CHEBI:29105"/>
    </ligand>
</feature>
<evidence type="ECO:0000313" key="9">
    <source>
        <dbReference type="EMBL" id="KAJ3839380.1"/>
    </source>
</evidence>
<evidence type="ECO:0000256" key="4">
    <source>
        <dbReference type="ARBA" id="ARBA00022833"/>
    </source>
</evidence>
<reference evidence="9" key="1">
    <citation type="submission" date="2022-08" db="EMBL/GenBank/DDBJ databases">
        <authorList>
            <consortium name="DOE Joint Genome Institute"/>
            <person name="Min B."/>
            <person name="Riley R."/>
            <person name="Sierra-Patev S."/>
            <person name="Naranjo-Ortiz M."/>
            <person name="Looney B."/>
            <person name="Konkel Z."/>
            <person name="Slot J.C."/>
            <person name="Sakamoto Y."/>
            <person name="Steenwyk J.L."/>
            <person name="Rokas A."/>
            <person name="Carro J."/>
            <person name="Camarero S."/>
            <person name="Ferreira P."/>
            <person name="Molpeceres G."/>
            <person name="Ruiz-Duenas F.J."/>
            <person name="Serrano A."/>
            <person name="Henrissat B."/>
            <person name="Drula E."/>
            <person name="Hughes K.W."/>
            <person name="Mata J.L."/>
            <person name="Ishikawa N.K."/>
            <person name="Vargas-Isla R."/>
            <person name="Ushijima S."/>
            <person name="Smith C.A."/>
            <person name="Ahrendt S."/>
            <person name="Andreopoulos W."/>
            <person name="He G."/>
            <person name="Labutti K."/>
            <person name="Lipzen A."/>
            <person name="Ng V."/>
            <person name="Sandor L."/>
            <person name="Barry K."/>
            <person name="Martinez A.T."/>
            <person name="Xiao Y."/>
            <person name="Gibbons J.G."/>
            <person name="Terashima K."/>
            <person name="Hibbett D.S."/>
            <person name="Grigoriev I.V."/>
        </authorList>
    </citation>
    <scope>NUCLEOTIDE SEQUENCE</scope>
    <source>
        <strain evidence="9">TFB9207</strain>
    </source>
</reference>
<keyword evidence="4 7" id="KW-0862">Zinc</keyword>
<dbReference type="EMBL" id="MU806131">
    <property type="protein sequence ID" value="KAJ3839380.1"/>
    <property type="molecule type" value="Genomic_DNA"/>
</dbReference>
<dbReference type="GO" id="GO:0004089">
    <property type="term" value="F:carbonate dehydratase activity"/>
    <property type="evidence" value="ECO:0007669"/>
    <property type="project" value="UniProtKB-UniRule"/>
</dbReference>
<proteinExistence type="inferred from homology"/>
<evidence type="ECO:0000256" key="3">
    <source>
        <dbReference type="ARBA" id="ARBA00022723"/>
    </source>
</evidence>
<evidence type="ECO:0000256" key="7">
    <source>
        <dbReference type="PIRSR" id="PIRSR601765-1"/>
    </source>
</evidence>
<keyword evidence="5 8" id="KW-0456">Lyase</keyword>
<dbReference type="PANTHER" id="PTHR11002">
    <property type="entry name" value="CARBONIC ANHYDRASE"/>
    <property type="match status" value="1"/>
</dbReference>
<comment type="similarity">
    <text evidence="1 8">Belongs to the beta-class carbonic anhydrase family.</text>
</comment>
<dbReference type="GO" id="GO:0034599">
    <property type="term" value="P:cellular response to oxidative stress"/>
    <property type="evidence" value="ECO:0007669"/>
    <property type="project" value="TreeGrafter"/>
</dbReference>
<keyword evidence="3 7" id="KW-0479">Metal-binding</keyword>
<evidence type="ECO:0000256" key="1">
    <source>
        <dbReference type="ARBA" id="ARBA00006217"/>
    </source>
</evidence>
<evidence type="ECO:0000256" key="6">
    <source>
        <dbReference type="ARBA" id="ARBA00048348"/>
    </source>
</evidence>
<dbReference type="EC" id="4.2.1.1" evidence="2 8"/>
<dbReference type="Gene3D" id="3.40.1050.10">
    <property type="entry name" value="Carbonic anhydrase"/>
    <property type="match status" value="1"/>
</dbReference>
<comment type="cofactor">
    <cofactor evidence="7">
        <name>Zn(2+)</name>
        <dbReference type="ChEBI" id="CHEBI:29105"/>
    </cofactor>
    <text evidence="7">Binds 1 zinc ion per subunit.</text>
</comment>
<evidence type="ECO:0000256" key="2">
    <source>
        <dbReference type="ARBA" id="ARBA00012925"/>
    </source>
</evidence>
<sequence>MTSSDEHNHVDPYHKLLAGNRHWVKFMHETHPHFFPGPPSQTPHTLWIGCGDSRVPETTITEALPGEIFVNRNLGNQVRYDDESLMATLSYAVEELLTDFAQIVIVCGHTECGAVSASYRARETADAGRTPITIPHQRPDAPLNRFLAPLTSSIRNLVEWLGISSVPEREALPLLIRENVRAQVNNLSRTEVVQNAWKTRPIGQELLIHGWVYDIRTGFITELVTYGPDILREDGKLSGDATEVSTGI</sequence>
<keyword evidence="10" id="KW-1185">Reference proteome</keyword>